<organism evidence="2 3">
    <name type="scientific">Fusarium torulosum</name>
    <dbReference type="NCBI Taxonomy" id="33205"/>
    <lineage>
        <taxon>Eukaryota</taxon>
        <taxon>Fungi</taxon>
        <taxon>Dikarya</taxon>
        <taxon>Ascomycota</taxon>
        <taxon>Pezizomycotina</taxon>
        <taxon>Sordariomycetes</taxon>
        <taxon>Hypocreomycetidae</taxon>
        <taxon>Hypocreales</taxon>
        <taxon>Nectriaceae</taxon>
        <taxon>Fusarium</taxon>
    </lineage>
</organism>
<proteinExistence type="predicted"/>
<feature type="compositionally biased region" description="Basic and acidic residues" evidence="1">
    <location>
        <begin position="219"/>
        <end position="235"/>
    </location>
</feature>
<feature type="compositionally biased region" description="Basic residues" evidence="1">
    <location>
        <begin position="90"/>
        <end position="130"/>
    </location>
</feature>
<sequence length="263" mass="30137">MSSKYPVDSSGGLGLDSYSILSSGTYSSAHSREPSYSNRSSMPISPYHTRESSGATRPPSIHEEAILHRFKKHRDLRSSDEATLSSCDHQRHRHHKRHGRRGQRAYHSQHPHKRGDKRSSRSRRRSKHPKIPLETDLVPQPAANKLVAVNSTNKNKSTGNMTWRRFSQGLKIGKSKNIGPNEETPTVAIATKPRRKSKWKFWTRQEPSCNYGETIEGHKMLKTKDEPEIKNDSESRPSVLDWIDEEPLFHQSPTTLKRLFEED</sequence>
<keyword evidence="3" id="KW-1185">Reference proteome</keyword>
<name>A0AAE8SDD0_9HYPO</name>
<feature type="compositionally biased region" description="Low complexity" evidence="1">
    <location>
        <begin position="15"/>
        <end position="28"/>
    </location>
</feature>
<feature type="compositionally biased region" description="Polar residues" evidence="1">
    <location>
        <begin position="34"/>
        <end position="43"/>
    </location>
</feature>
<feature type="region of interest" description="Disordered" evidence="1">
    <location>
        <begin position="219"/>
        <end position="242"/>
    </location>
</feature>
<evidence type="ECO:0000256" key="1">
    <source>
        <dbReference type="SAM" id="MobiDB-lite"/>
    </source>
</evidence>
<evidence type="ECO:0000313" key="3">
    <source>
        <dbReference type="Proteomes" id="UP001187734"/>
    </source>
</evidence>
<feature type="region of interest" description="Disordered" evidence="1">
    <location>
        <begin position="1"/>
        <end position="133"/>
    </location>
</feature>
<comment type="caution">
    <text evidence="2">The sequence shown here is derived from an EMBL/GenBank/DDBJ whole genome shotgun (WGS) entry which is preliminary data.</text>
</comment>
<accession>A0AAE8SDD0</accession>
<dbReference type="Proteomes" id="UP001187734">
    <property type="component" value="Unassembled WGS sequence"/>
</dbReference>
<protein>
    <submittedName>
        <fullName evidence="2">Uncharacterized protein</fullName>
    </submittedName>
</protein>
<dbReference type="AlphaFoldDB" id="A0AAE8SDD0"/>
<dbReference type="EMBL" id="ONZP01000032">
    <property type="protein sequence ID" value="SPJ71189.1"/>
    <property type="molecule type" value="Genomic_DNA"/>
</dbReference>
<reference evidence="2" key="1">
    <citation type="submission" date="2018-03" db="EMBL/GenBank/DDBJ databases">
        <authorList>
            <person name="Guldener U."/>
        </authorList>
    </citation>
    <scope>NUCLEOTIDE SEQUENCE</scope>
</reference>
<evidence type="ECO:0000313" key="2">
    <source>
        <dbReference type="EMBL" id="SPJ71189.1"/>
    </source>
</evidence>
<gene>
    <name evidence="2" type="ORF">FTOL_00917</name>
</gene>